<feature type="domain" description="RecX second three-helical" evidence="6">
    <location>
        <begin position="194"/>
        <end position="234"/>
    </location>
</feature>
<evidence type="ECO:0000256" key="5">
    <source>
        <dbReference type="SAM" id="MobiDB-lite"/>
    </source>
</evidence>
<feature type="domain" description="RecX first three-helical" evidence="7">
    <location>
        <begin position="148"/>
        <end position="186"/>
    </location>
</feature>
<proteinExistence type="inferred from homology"/>
<dbReference type="OMA" id="ITDFHTR"/>
<evidence type="ECO:0000256" key="4">
    <source>
        <dbReference type="ARBA" id="ARBA00022490"/>
    </source>
</evidence>
<evidence type="ECO:0000259" key="6">
    <source>
        <dbReference type="Pfam" id="PF02631"/>
    </source>
</evidence>
<feature type="region of interest" description="Disordered" evidence="5">
    <location>
        <begin position="16"/>
        <end position="63"/>
    </location>
</feature>
<protein>
    <recommendedName>
        <fullName evidence="3">Regulatory protein RecX</fullName>
    </recommendedName>
</protein>
<dbReference type="PANTHER" id="PTHR33602">
    <property type="entry name" value="REGULATORY PROTEIN RECX FAMILY PROTEIN"/>
    <property type="match status" value="1"/>
</dbReference>
<dbReference type="GO" id="GO:0006282">
    <property type="term" value="P:regulation of DNA repair"/>
    <property type="evidence" value="ECO:0007669"/>
    <property type="project" value="InterPro"/>
</dbReference>
<dbReference type="Gene3D" id="1.10.10.10">
    <property type="entry name" value="Winged helix-like DNA-binding domain superfamily/Winged helix DNA-binding domain"/>
    <property type="match status" value="2"/>
</dbReference>
<dbReference type="OrthoDB" id="543346at2759"/>
<dbReference type="Proteomes" id="UP000054558">
    <property type="component" value="Unassembled WGS sequence"/>
</dbReference>
<organism evidence="8 9">
    <name type="scientific">Klebsormidium nitens</name>
    <name type="common">Green alga</name>
    <name type="synonym">Ulothrix nitens</name>
    <dbReference type="NCBI Taxonomy" id="105231"/>
    <lineage>
        <taxon>Eukaryota</taxon>
        <taxon>Viridiplantae</taxon>
        <taxon>Streptophyta</taxon>
        <taxon>Klebsormidiophyceae</taxon>
        <taxon>Klebsormidiales</taxon>
        <taxon>Klebsormidiaceae</taxon>
        <taxon>Klebsormidium</taxon>
    </lineage>
</organism>
<gene>
    <name evidence="8" type="ORF">KFL_002610080</name>
</gene>
<evidence type="ECO:0000256" key="3">
    <source>
        <dbReference type="ARBA" id="ARBA00018111"/>
    </source>
</evidence>
<dbReference type="InterPro" id="IPR053926">
    <property type="entry name" value="RecX_HTH_1st"/>
</dbReference>
<dbReference type="AlphaFoldDB" id="A0A1Y1I7L3"/>
<reference evidence="8 9" key="1">
    <citation type="journal article" date="2014" name="Nat. Commun.">
        <title>Klebsormidium flaccidum genome reveals primary factors for plant terrestrial adaptation.</title>
        <authorList>
            <person name="Hori K."/>
            <person name="Maruyama F."/>
            <person name="Fujisawa T."/>
            <person name="Togashi T."/>
            <person name="Yamamoto N."/>
            <person name="Seo M."/>
            <person name="Sato S."/>
            <person name="Yamada T."/>
            <person name="Mori H."/>
            <person name="Tajima N."/>
            <person name="Moriyama T."/>
            <person name="Ikeuchi M."/>
            <person name="Watanabe M."/>
            <person name="Wada H."/>
            <person name="Kobayashi K."/>
            <person name="Saito M."/>
            <person name="Masuda T."/>
            <person name="Sasaki-Sekimoto Y."/>
            <person name="Mashiguchi K."/>
            <person name="Awai K."/>
            <person name="Shimojima M."/>
            <person name="Masuda S."/>
            <person name="Iwai M."/>
            <person name="Nobusawa T."/>
            <person name="Narise T."/>
            <person name="Kondo S."/>
            <person name="Saito H."/>
            <person name="Sato R."/>
            <person name="Murakawa M."/>
            <person name="Ihara Y."/>
            <person name="Oshima-Yamada Y."/>
            <person name="Ohtaka K."/>
            <person name="Satoh M."/>
            <person name="Sonobe K."/>
            <person name="Ishii M."/>
            <person name="Ohtani R."/>
            <person name="Kanamori-Sato M."/>
            <person name="Honoki R."/>
            <person name="Miyazaki D."/>
            <person name="Mochizuki H."/>
            <person name="Umetsu J."/>
            <person name="Higashi K."/>
            <person name="Shibata D."/>
            <person name="Kamiya Y."/>
            <person name="Sato N."/>
            <person name="Nakamura Y."/>
            <person name="Tabata S."/>
            <person name="Ida S."/>
            <person name="Kurokawa K."/>
            <person name="Ohta H."/>
        </authorList>
    </citation>
    <scope>NUCLEOTIDE SEQUENCE [LARGE SCALE GENOMIC DNA]</scope>
    <source>
        <strain evidence="8 9">NIES-2285</strain>
    </source>
</reference>
<keyword evidence="9" id="KW-1185">Reference proteome</keyword>
<dbReference type="PANTHER" id="PTHR33602:SF1">
    <property type="entry name" value="REGULATORY PROTEIN RECX FAMILY PROTEIN"/>
    <property type="match status" value="1"/>
</dbReference>
<dbReference type="InterPro" id="IPR053924">
    <property type="entry name" value="RecX_HTH_2nd"/>
</dbReference>
<evidence type="ECO:0000259" key="7">
    <source>
        <dbReference type="Pfam" id="PF21982"/>
    </source>
</evidence>
<dbReference type="STRING" id="105231.A0A1Y1I7L3"/>
<feature type="compositionally biased region" description="Polar residues" evidence="5">
    <location>
        <begin position="89"/>
        <end position="103"/>
    </location>
</feature>
<comment type="subcellular location">
    <subcellularLocation>
        <location evidence="1">Cytoplasm</location>
    </subcellularLocation>
</comment>
<feature type="region of interest" description="Disordered" evidence="5">
    <location>
        <begin position="78"/>
        <end position="122"/>
    </location>
</feature>
<dbReference type="InterPro" id="IPR036388">
    <property type="entry name" value="WH-like_DNA-bd_sf"/>
</dbReference>
<name>A0A1Y1I7L3_KLENI</name>
<keyword evidence="4" id="KW-0963">Cytoplasm</keyword>
<comment type="similarity">
    <text evidence="2">Belongs to the RecX family.</text>
</comment>
<dbReference type="EMBL" id="DF237210">
    <property type="protein sequence ID" value="GAQ85922.1"/>
    <property type="molecule type" value="Genomic_DNA"/>
</dbReference>
<accession>A0A1Y1I7L3</accession>
<dbReference type="GO" id="GO:0005737">
    <property type="term" value="C:cytoplasm"/>
    <property type="evidence" value="ECO:0007669"/>
    <property type="project" value="UniProtKB-SubCell"/>
</dbReference>
<feature type="compositionally biased region" description="Polar residues" evidence="5">
    <location>
        <begin position="32"/>
        <end position="45"/>
    </location>
</feature>
<dbReference type="Pfam" id="PF02631">
    <property type="entry name" value="RecX_HTH2"/>
    <property type="match status" value="1"/>
</dbReference>
<dbReference type="Pfam" id="PF21982">
    <property type="entry name" value="RecX_HTH1"/>
    <property type="match status" value="1"/>
</dbReference>
<sequence length="328" mass="36470">MSDLITSVESVECNPTNLVPESAGATFLPTDGSANELQSEVTPASGSRGILNPAPEVAKQPGPRFLTVEDFLRREAEKMRGQGVEDSENNASLALNSIGTSSPMPKRNERSKQRAQRAAQNGPQWKIQFKEEDVDESHEADPAEIDDAKEKALSLLNRRHISAAELRNKLTQNGFPANVVKVVTDRMQEIGLQNDLEYAEAFARVRWQSFRWGPDRVRRELKAKGISTDNLDEAIRAIYGDRADILRVSPESGSEVEELAGQHDEEDVSGNVERELYVAAKRHFLSGDGSDVNRRWKRTADWLARRGFSWGTASSIMVALKAEADVWK</sequence>
<evidence type="ECO:0000313" key="9">
    <source>
        <dbReference type="Proteomes" id="UP000054558"/>
    </source>
</evidence>
<evidence type="ECO:0000256" key="2">
    <source>
        <dbReference type="ARBA" id="ARBA00009695"/>
    </source>
</evidence>
<dbReference type="HAMAP" id="MF_01114">
    <property type="entry name" value="RecX"/>
    <property type="match status" value="1"/>
</dbReference>
<evidence type="ECO:0000256" key="1">
    <source>
        <dbReference type="ARBA" id="ARBA00004496"/>
    </source>
</evidence>
<dbReference type="InterPro" id="IPR003783">
    <property type="entry name" value="Regulatory_RecX"/>
</dbReference>
<evidence type="ECO:0000313" key="8">
    <source>
        <dbReference type="EMBL" id="GAQ85922.1"/>
    </source>
</evidence>